<protein>
    <submittedName>
        <fullName evidence="11">Family S53 protease</fullName>
    </submittedName>
</protein>
<keyword evidence="3 11" id="KW-0645">Protease</keyword>
<dbReference type="GO" id="GO:0006508">
    <property type="term" value="P:proteolysis"/>
    <property type="evidence" value="ECO:0007669"/>
    <property type="project" value="UniProtKB-KW"/>
</dbReference>
<dbReference type="Pfam" id="PF09286">
    <property type="entry name" value="Pro-kuma_activ"/>
    <property type="match status" value="1"/>
</dbReference>
<organism evidence="11 12">
    <name type="scientific">Mycena albidolilacea</name>
    <dbReference type="NCBI Taxonomy" id="1033008"/>
    <lineage>
        <taxon>Eukaryota</taxon>
        <taxon>Fungi</taxon>
        <taxon>Dikarya</taxon>
        <taxon>Basidiomycota</taxon>
        <taxon>Agaricomycotina</taxon>
        <taxon>Agaricomycetes</taxon>
        <taxon>Agaricomycetidae</taxon>
        <taxon>Agaricales</taxon>
        <taxon>Marasmiineae</taxon>
        <taxon>Mycenaceae</taxon>
        <taxon>Mycena</taxon>
    </lineage>
</organism>
<dbReference type="InterPro" id="IPR030400">
    <property type="entry name" value="Sedolisin_dom"/>
</dbReference>
<keyword evidence="4" id="KW-0479">Metal-binding</keyword>
<feature type="domain" description="Peptidase S53" evidence="10">
    <location>
        <begin position="139"/>
        <end position="473"/>
    </location>
</feature>
<evidence type="ECO:0000256" key="4">
    <source>
        <dbReference type="ARBA" id="ARBA00022723"/>
    </source>
</evidence>
<comment type="caution">
    <text evidence="9">Lacks conserved residue(s) required for the propagation of feature annotation.</text>
</comment>
<evidence type="ECO:0000256" key="7">
    <source>
        <dbReference type="ARBA" id="ARBA00022837"/>
    </source>
</evidence>
<sequence>MNPYVWMLLHTTTLLRDCLGCQHARKSALWTISLKEEVEKFVAPSQDTAAQVQSWLALNNLTSSALTAVGDWIAVDMAVSHRLLAAEFSTFQNEETDHTVDRTLSYAIPSILKSGINTIYPTVTFRGSEQIGFCCKRDATVQYTLRAFLNRLQMLNVLAVSGFSNVFANKHDLKAFLEEFRPHMNPNIMFDLISIDGGINNQLPAGASISGTIVIQYATGLATGVAVSYISTGPLDSDDTLAAFLQQANYLVSSATPPQTIVNTFPGLECEVSPQIAESLCNAYAQLAARNISYIVDTGLWGAGGIPFAECIPFDPPFPASCPFVTATTQPKPRGPLSGGGLPNFFKRPKYQDAAVAAYVKTIGADASSPLNVSGRAVPDVSAMNGATWIADGTLIDFASTTAFSVDIFAGAVALLTNERIANGAAFNDMLTGIPGSNPGCGDTVFNATEGWDPVTGFGSLNYTKLRDVCSKF</sequence>
<proteinExistence type="predicted"/>
<dbReference type="PANTHER" id="PTHR14218:SF15">
    <property type="entry name" value="TRIPEPTIDYL-PEPTIDASE 1"/>
    <property type="match status" value="1"/>
</dbReference>
<dbReference type="GO" id="GO:0004252">
    <property type="term" value="F:serine-type endopeptidase activity"/>
    <property type="evidence" value="ECO:0007669"/>
    <property type="project" value="InterPro"/>
</dbReference>
<keyword evidence="12" id="KW-1185">Reference proteome</keyword>
<gene>
    <name evidence="11" type="ORF">DFH08DRAFT_1088183</name>
</gene>
<dbReference type="InterPro" id="IPR036852">
    <property type="entry name" value="Peptidase_S8/S53_dom_sf"/>
</dbReference>
<keyword evidence="7" id="KW-0106">Calcium</keyword>
<comment type="caution">
    <text evidence="11">The sequence shown here is derived from an EMBL/GenBank/DDBJ whole genome shotgun (WGS) entry which is preliminary data.</text>
</comment>
<dbReference type="CDD" id="cd04056">
    <property type="entry name" value="Peptidases_S53"/>
    <property type="match status" value="1"/>
</dbReference>
<dbReference type="GO" id="GO:0008240">
    <property type="term" value="F:tripeptidyl-peptidase activity"/>
    <property type="evidence" value="ECO:0007669"/>
    <property type="project" value="TreeGrafter"/>
</dbReference>
<dbReference type="EMBL" id="JARIHO010000080">
    <property type="protein sequence ID" value="KAJ7310010.1"/>
    <property type="molecule type" value="Genomic_DNA"/>
</dbReference>
<comment type="subcellular location">
    <subcellularLocation>
        <location evidence="2">Secreted</location>
        <location evidence="2">Extracellular space</location>
    </subcellularLocation>
</comment>
<evidence type="ECO:0000256" key="3">
    <source>
        <dbReference type="ARBA" id="ARBA00022670"/>
    </source>
</evidence>
<keyword evidence="5" id="KW-0378">Hydrolase</keyword>
<evidence type="ECO:0000256" key="5">
    <source>
        <dbReference type="ARBA" id="ARBA00022801"/>
    </source>
</evidence>
<evidence type="ECO:0000256" key="2">
    <source>
        <dbReference type="ARBA" id="ARBA00004239"/>
    </source>
</evidence>
<dbReference type="Proteomes" id="UP001218218">
    <property type="component" value="Unassembled WGS sequence"/>
</dbReference>
<dbReference type="SUPFAM" id="SSF52743">
    <property type="entry name" value="Subtilisin-like"/>
    <property type="match status" value="1"/>
</dbReference>
<dbReference type="AlphaFoldDB" id="A0AAD6Z6E1"/>
<dbReference type="PROSITE" id="PS51695">
    <property type="entry name" value="SEDOLISIN"/>
    <property type="match status" value="1"/>
</dbReference>
<dbReference type="GO" id="GO:0046872">
    <property type="term" value="F:metal ion binding"/>
    <property type="evidence" value="ECO:0007669"/>
    <property type="project" value="UniProtKB-KW"/>
</dbReference>
<dbReference type="Gene3D" id="3.40.50.200">
    <property type="entry name" value="Peptidase S8/S53 domain"/>
    <property type="match status" value="1"/>
</dbReference>
<evidence type="ECO:0000256" key="9">
    <source>
        <dbReference type="PROSITE-ProRule" id="PRU01032"/>
    </source>
</evidence>
<keyword evidence="6" id="KW-0720">Serine protease</keyword>
<evidence type="ECO:0000313" key="11">
    <source>
        <dbReference type="EMBL" id="KAJ7310010.1"/>
    </source>
</evidence>
<name>A0AAD6Z6E1_9AGAR</name>
<comment type="cofactor">
    <cofactor evidence="1">
        <name>Ca(2+)</name>
        <dbReference type="ChEBI" id="CHEBI:29108"/>
    </cofactor>
</comment>
<evidence type="ECO:0000256" key="8">
    <source>
        <dbReference type="ARBA" id="ARBA00023145"/>
    </source>
</evidence>
<evidence type="ECO:0000259" key="10">
    <source>
        <dbReference type="PROSITE" id="PS51695"/>
    </source>
</evidence>
<dbReference type="InterPro" id="IPR050819">
    <property type="entry name" value="Tripeptidyl-peptidase_I"/>
</dbReference>
<evidence type="ECO:0000256" key="1">
    <source>
        <dbReference type="ARBA" id="ARBA00001913"/>
    </source>
</evidence>
<evidence type="ECO:0000313" key="12">
    <source>
        <dbReference type="Proteomes" id="UP001218218"/>
    </source>
</evidence>
<reference evidence="11" key="1">
    <citation type="submission" date="2023-03" db="EMBL/GenBank/DDBJ databases">
        <title>Massive genome expansion in bonnet fungi (Mycena s.s.) driven by repeated elements and novel gene families across ecological guilds.</title>
        <authorList>
            <consortium name="Lawrence Berkeley National Laboratory"/>
            <person name="Harder C.B."/>
            <person name="Miyauchi S."/>
            <person name="Viragh M."/>
            <person name="Kuo A."/>
            <person name="Thoen E."/>
            <person name="Andreopoulos B."/>
            <person name="Lu D."/>
            <person name="Skrede I."/>
            <person name="Drula E."/>
            <person name="Henrissat B."/>
            <person name="Morin E."/>
            <person name="Kohler A."/>
            <person name="Barry K."/>
            <person name="LaButti K."/>
            <person name="Morin E."/>
            <person name="Salamov A."/>
            <person name="Lipzen A."/>
            <person name="Mereny Z."/>
            <person name="Hegedus B."/>
            <person name="Baldrian P."/>
            <person name="Stursova M."/>
            <person name="Weitz H."/>
            <person name="Taylor A."/>
            <person name="Grigoriev I.V."/>
            <person name="Nagy L.G."/>
            <person name="Martin F."/>
            <person name="Kauserud H."/>
        </authorList>
    </citation>
    <scope>NUCLEOTIDE SEQUENCE</scope>
    <source>
        <strain evidence="11">CBHHK002</strain>
    </source>
</reference>
<dbReference type="InterPro" id="IPR015366">
    <property type="entry name" value="S53_propep"/>
</dbReference>
<evidence type="ECO:0000256" key="6">
    <source>
        <dbReference type="ARBA" id="ARBA00022825"/>
    </source>
</evidence>
<dbReference type="GO" id="GO:0005576">
    <property type="term" value="C:extracellular region"/>
    <property type="evidence" value="ECO:0007669"/>
    <property type="project" value="UniProtKB-SubCell"/>
</dbReference>
<dbReference type="PANTHER" id="PTHR14218">
    <property type="entry name" value="PROTEASE S8 TRIPEPTIDYL PEPTIDASE I CLN2"/>
    <property type="match status" value="1"/>
</dbReference>
<keyword evidence="8" id="KW-0865">Zymogen</keyword>
<accession>A0AAD6Z6E1</accession>